<sequence>MKKLKLIILGVVIGIALGLWAGVNIGKEKSIFSNPFEEISLQDRIKKKGNEVMKDAKDAIRDSLKD</sequence>
<proteinExistence type="predicted"/>
<dbReference type="AlphaFoldDB" id="A0A3B1A1C8"/>
<accession>A0A3B1A1C8</accession>
<reference evidence="1" key="1">
    <citation type="submission" date="2018-06" db="EMBL/GenBank/DDBJ databases">
        <authorList>
            <person name="Zhirakovskaya E."/>
        </authorList>
    </citation>
    <scope>NUCLEOTIDE SEQUENCE</scope>
</reference>
<organism evidence="1">
    <name type="scientific">hydrothermal vent metagenome</name>
    <dbReference type="NCBI Taxonomy" id="652676"/>
    <lineage>
        <taxon>unclassified sequences</taxon>
        <taxon>metagenomes</taxon>
        <taxon>ecological metagenomes</taxon>
    </lineage>
</organism>
<dbReference type="EMBL" id="UOFT01000045">
    <property type="protein sequence ID" value="VAW95370.1"/>
    <property type="molecule type" value="Genomic_DNA"/>
</dbReference>
<protein>
    <submittedName>
        <fullName evidence="1">Uncharacterized protein</fullName>
    </submittedName>
</protein>
<evidence type="ECO:0000313" key="1">
    <source>
        <dbReference type="EMBL" id="VAW95370.1"/>
    </source>
</evidence>
<gene>
    <name evidence="1" type="ORF">MNBD_GAMMA23-984</name>
</gene>
<name>A0A3B1A1C8_9ZZZZ</name>